<evidence type="ECO:0000313" key="3">
    <source>
        <dbReference type="EMBL" id="UTF52825.1"/>
    </source>
</evidence>
<protein>
    <submittedName>
        <fullName evidence="3">Uncharacterized protein</fullName>
    </submittedName>
</protein>
<evidence type="ECO:0000256" key="1">
    <source>
        <dbReference type="SAM" id="MobiDB-lite"/>
    </source>
</evidence>
<sequence length="264" mass="30040">MVDIDIEVLIGIAGTAFFAIFGYMAKLMYNISVSLNGVENELNRVNDNLGNKLDSIENNTRESANMLHRISERTRNNEEGGQTDGGVITGDTSKEPNQENNDTDDLLDDSSYDVIEGGDLFKKSYRDLYDALNNYSDFRDYTLENLDAGSEFIRETHSIENPDFNIDFVGGHLGGGFVLNVHPMHGFDKPTNVMREIEEELIETLKLTANREFDEVHMQDNTAELYLFIPDPDLQQINEWINMSVSLLEGYFDEFTIEYSEEDL</sequence>
<name>A0A9E7STS2_9EURY</name>
<keyword evidence="4" id="KW-1185">Reference proteome</keyword>
<evidence type="ECO:0000313" key="4">
    <source>
        <dbReference type="Proteomes" id="UP001056855"/>
    </source>
</evidence>
<proteinExistence type="predicted"/>
<feature type="region of interest" description="Disordered" evidence="1">
    <location>
        <begin position="71"/>
        <end position="110"/>
    </location>
</feature>
<feature type="transmembrane region" description="Helical" evidence="2">
    <location>
        <begin position="6"/>
        <end position="25"/>
    </location>
</feature>
<dbReference type="GeneID" id="73291118"/>
<gene>
    <name evidence="3" type="ORF">NGM29_13690</name>
</gene>
<dbReference type="AlphaFoldDB" id="A0A9E7STS2"/>
<evidence type="ECO:0000256" key="2">
    <source>
        <dbReference type="SAM" id="Phobius"/>
    </source>
</evidence>
<reference evidence="3" key="1">
    <citation type="submission" date="2022-06" db="EMBL/GenBank/DDBJ databases">
        <title>Diverse halophilic archaea isolated from saline environments.</title>
        <authorList>
            <person name="Cui H.-L."/>
        </authorList>
    </citation>
    <scope>NUCLEOTIDE SEQUENCE</scope>
    <source>
        <strain evidence="3">WLHS1</strain>
    </source>
</reference>
<dbReference type="KEGG" id="sawl:NGM29_13690"/>
<dbReference type="RefSeq" id="WP_254156889.1">
    <property type="nucleotide sequence ID" value="NZ_CP100355.1"/>
</dbReference>
<dbReference type="Proteomes" id="UP001056855">
    <property type="component" value="Chromosome"/>
</dbReference>
<dbReference type="EMBL" id="CP100355">
    <property type="protein sequence ID" value="UTF52825.1"/>
    <property type="molecule type" value="Genomic_DNA"/>
</dbReference>
<organism evidence="3 4">
    <name type="scientific">Natronosalvus rutilus</name>
    <dbReference type="NCBI Taxonomy" id="2953753"/>
    <lineage>
        <taxon>Archaea</taxon>
        <taxon>Methanobacteriati</taxon>
        <taxon>Methanobacteriota</taxon>
        <taxon>Stenosarchaea group</taxon>
        <taxon>Halobacteria</taxon>
        <taxon>Halobacteriales</taxon>
        <taxon>Natrialbaceae</taxon>
        <taxon>Natronosalvus</taxon>
    </lineage>
</organism>
<keyword evidence="2" id="KW-0812">Transmembrane</keyword>
<feature type="compositionally biased region" description="Acidic residues" evidence="1">
    <location>
        <begin position="101"/>
        <end position="110"/>
    </location>
</feature>
<keyword evidence="2" id="KW-1133">Transmembrane helix</keyword>
<keyword evidence="2" id="KW-0472">Membrane</keyword>
<accession>A0A9E7STS2</accession>